<comment type="caution">
    <text evidence="2">The sequence shown here is derived from an EMBL/GenBank/DDBJ whole genome shotgun (WGS) entry which is preliminary data.</text>
</comment>
<dbReference type="Proteomes" id="UP000580250">
    <property type="component" value="Unassembled WGS sequence"/>
</dbReference>
<evidence type="ECO:0000313" key="2">
    <source>
        <dbReference type="EMBL" id="CAD2177168.1"/>
    </source>
</evidence>
<sequence length="103" mass="11795">MFSGSSPQGITSPTSRGKSLDKFSIDTSRAKSNAPVVSFCARQLGLKEFTESRDDGHPCDIYWHSIVFPDMNSVVKFGARVNKFPGKFYFFYYEKYFLKNRND</sequence>
<dbReference type="AlphaFoldDB" id="A0A6V7VRW6"/>
<reference evidence="2 3" key="1">
    <citation type="submission" date="2020-08" db="EMBL/GenBank/DDBJ databases">
        <authorList>
            <person name="Koutsovoulos G."/>
            <person name="Danchin GJ E."/>
        </authorList>
    </citation>
    <scope>NUCLEOTIDE SEQUENCE [LARGE SCALE GENOMIC DNA]</scope>
</reference>
<protein>
    <submittedName>
        <fullName evidence="2">Uncharacterized protein</fullName>
    </submittedName>
</protein>
<dbReference type="OrthoDB" id="5908671at2759"/>
<evidence type="ECO:0000313" key="3">
    <source>
        <dbReference type="Proteomes" id="UP000580250"/>
    </source>
</evidence>
<organism evidence="2 3">
    <name type="scientific">Meloidogyne enterolobii</name>
    <name type="common">Root-knot nematode worm</name>
    <name type="synonym">Meloidogyne mayaguensis</name>
    <dbReference type="NCBI Taxonomy" id="390850"/>
    <lineage>
        <taxon>Eukaryota</taxon>
        <taxon>Metazoa</taxon>
        <taxon>Ecdysozoa</taxon>
        <taxon>Nematoda</taxon>
        <taxon>Chromadorea</taxon>
        <taxon>Rhabditida</taxon>
        <taxon>Tylenchina</taxon>
        <taxon>Tylenchomorpha</taxon>
        <taxon>Tylenchoidea</taxon>
        <taxon>Meloidogynidae</taxon>
        <taxon>Meloidogyninae</taxon>
        <taxon>Meloidogyne</taxon>
    </lineage>
</organism>
<dbReference type="EMBL" id="CAJEWN010000292">
    <property type="protein sequence ID" value="CAD2177168.1"/>
    <property type="molecule type" value="Genomic_DNA"/>
</dbReference>
<feature type="compositionally biased region" description="Polar residues" evidence="1">
    <location>
        <begin position="1"/>
        <end position="17"/>
    </location>
</feature>
<name>A0A6V7VRW6_MELEN</name>
<proteinExistence type="predicted"/>
<accession>A0A6V7VRW6</accession>
<gene>
    <name evidence="2" type="ORF">MENT_LOCUS29028</name>
</gene>
<feature type="region of interest" description="Disordered" evidence="1">
    <location>
        <begin position="1"/>
        <end position="21"/>
    </location>
</feature>
<evidence type="ECO:0000256" key="1">
    <source>
        <dbReference type="SAM" id="MobiDB-lite"/>
    </source>
</evidence>